<feature type="domain" description="DUF4708" evidence="2">
    <location>
        <begin position="60"/>
        <end position="331"/>
    </location>
</feature>
<sequence length="781" mass="87555">MLGRGVEKSNCHATVSRVSSFQIDIGQAVFDLMGNLADDLPNPIKVEDCHILGNIMEPAIFFSGPPNLNELCCLSVCVPVSDNLCVMQPHIVRCRELIFTEPDVLASPVLGEASTFQIVLQQSLYKTGRLYMRLQKQGMQISKPYSVHPNLYQTCLTYTVIARLSPQWNKAADWMIQGRDFINHDGYTNAIKMNICVNREEIYIALAGTVVRYPPLQVEDLNLTRSEMQALLKSTEGGAPLPVELVDAWCHVLPSMKRGKIASLALAIPKESPFSSYKELKRHWKNMYGYRLPDTDEDILYCQVGFLPSGSGKHFTYPSVCLRGGPLHVVPRVDPKPVLTLFLQDLHTRLPTVCGMALRFQPRLRYAAPALHSSAQPPPRENLSTKRQNKLNGPTRDERNMERLFTCKNARKPPLSDRLQGLEKSNTCQINAKDPNPSNTVTVLPTNIASTSSKQGCGPQSDQPCHKAADGTFELSNHVRNEKTRQLNEEEVTESSLQNYESMPTPQNMSISKSQLQDVVYKTQSPKKFVPLFRPKIKTNLENSKVLLMKTNRSHQDTSQSGRNTLIPSFKSHNFKKPFNTSSDNVSSKTDFMEKSQQDKIIPILSKSNLLLNENISIYADATNSQTTQHAKLFSCNEDYDDDHSFYSLNEIGCTGEKPEMTKEALFFKTCRPNSKLQKLHARPLKVNSQVISSASRILQSENPQCPSGPRNDLPSSNFRGFRKENKNPYKTSEHSRLTSALTAGYLAPFSEENDFECLIGTPSACGSKRKKPTQVRHSIG</sequence>
<evidence type="ECO:0000259" key="2">
    <source>
        <dbReference type="Pfam" id="PF15813"/>
    </source>
</evidence>
<proteinExistence type="predicted"/>
<evidence type="ECO:0000313" key="4">
    <source>
        <dbReference type="Proteomes" id="UP000762676"/>
    </source>
</evidence>
<evidence type="ECO:0000313" key="3">
    <source>
        <dbReference type="EMBL" id="GFS07078.1"/>
    </source>
</evidence>
<feature type="compositionally biased region" description="Basic and acidic residues" evidence="1">
    <location>
        <begin position="722"/>
        <end position="735"/>
    </location>
</feature>
<dbReference type="PANTHER" id="PTHR28495">
    <property type="entry name" value="HYPOTHETICAL PROTEIN LOC100359752"/>
    <property type="match status" value="1"/>
</dbReference>
<feature type="region of interest" description="Disordered" evidence="1">
    <location>
        <begin position="701"/>
        <end position="735"/>
    </location>
</feature>
<reference evidence="3 4" key="1">
    <citation type="journal article" date="2021" name="Elife">
        <title>Chloroplast acquisition without the gene transfer in kleptoplastic sea slugs, Plakobranchus ocellatus.</title>
        <authorList>
            <person name="Maeda T."/>
            <person name="Takahashi S."/>
            <person name="Yoshida T."/>
            <person name="Shimamura S."/>
            <person name="Takaki Y."/>
            <person name="Nagai Y."/>
            <person name="Toyoda A."/>
            <person name="Suzuki Y."/>
            <person name="Arimoto A."/>
            <person name="Ishii H."/>
            <person name="Satoh N."/>
            <person name="Nishiyama T."/>
            <person name="Hasebe M."/>
            <person name="Maruyama T."/>
            <person name="Minagawa J."/>
            <person name="Obokata J."/>
            <person name="Shigenobu S."/>
        </authorList>
    </citation>
    <scope>NUCLEOTIDE SEQUENCE [LARGE SCALE GENOMIC DNA]</scope>
</reference>
<evidence type="ECO:0000256" key="1">
    <source>
        <dbReference type="SAM" id="MobiDB-lite"/>
    </source>
</evidence>
<name>A0AAV4IA10_9GAST</name>
<keyword evidence="4" id="KW-1185">Reference proteome</keyword>
<dbReference type="InterPro" id="IPR031643">
    <property type="entry name" value="DUF4708"/>
</dbReference>
<comment type="caution">
    <text evidence="3">The sequence shown here is derived from an EMBL/GenBank/DDBJ whole genome shotgun (WGS) entry which is preliminary data.</text>
</comment>
<dbReference type="Proteomes" id="UP000762676">
    <property type="component" value="Unassembled WGS sequence"/>
</dbReference>
<protein>
    <recommendedName>
        <fullName evidence="2">DUF4708 domain-containing protein</fullName>
    </recommendedName>
</protein>
<accession>A0AAV4IA10</accession>
<gene>
    <name evidence="3" type="ORF">ElyMa_006561100</name>
</gene>
<dbReference type="EMBL" id="BMAT01013178">
    <property type="protein sequence ID" value="GFS07078.1"/>
    <property type="molecule type" value="Genomic_DNA"/>
</dbReference>
<organism evidence="3 4">
    <name type="scientific">Elysia marginata</name>
    <dbReference type="NCBI Taxonomy" id="1093978"/>
    <lineage>
        <taxon>Eukaryota</taxon>
        <taxon>Metazoa</taxon>
        <taxon>Spiralia</taxon>
        <taxon>Lophotrochozoa</taxon>
        <taxon>Mollusca</taxon>
        <taxon>Gastropoda</taxon>
        <taxon>Heterobranchia</taxon>
        <taxon>Euthyneura</taxon>
        <taxon>Panpulmonata</taxon>
        <taxon>Sacoglossa</taxon>
        <taxon>Placobranchoidea</taxon>
        <taxon>Plakobranchidae</taxon>
        <taxon>Elysia</taxon>
    </lineage>
</organism>
<dbReference type="AlphaFoldDB" id="A0AAV4IA10"/>
<dbReference type="Pfam" id="PF15813">
    <property type="entry name" value="DUF4708"/>
    <property type="match status" value="1"/>
</dbReference>
<dbReference type="PANTHER" id="PTHR28495:SF1">
    <property type="entry name" value="GENE, 17266-RELATED"/>
    <property type="match status" value="1"/>
</dbReference>
<feature type="region of interest" description="Disordered" evidence="1">
    <location>
        <begin position="371"/>
        <end position="398"/>
    </location>
</feature>